<evidence type="ECO:0000256" key="6">
    <source>
        <dbReference type="ARBA" id="ARBA00023295"/>
    </source>
</evidence>
<evidence type="ECO:0000256" key="7">
    <source>
        <dbReference type="ARBA" id="ARBA00023316"/>
    </source>
</evidence>
<dbReference type="Pfam" id="PF10290">
    <property type="entry name" value="YJL171C_Tos1_N"/>
    <property type="match status" value="1"/>
</dbReference>
<dbReference type="InterPro" id="IPR018807">
    <property type="entry name" value="YJL171C/Tos1_N"/>
</dbReference>
<evidence type="ECO:0000256" key="2">
    <source>
        <dbReference type="ARBA" id="ARBA00006055"/>
    </source>
</evidence>
<feature type="domain" description="Cell wall protein YJL171C/Tos1 C-terminal" evidence="8">
    <location>
        <begin position="232"/>
        <end position="463"/>
    </location>
</feature>
<keyword evidence="7" id="KW-0961">Cell wall biogenesis/degradation</keyword>
<dbReference type="PANTHER" id="PTHR31737:SF2">
    <property type="entry name" value="PROTEIN TOS1"/>
    <property type="match status" value="1"/>
</dbReference>
<dbReference type="OrthoDB" id="118256at2759"/>
<keyword evidence="6" id="KW-0326">Glycosidase</keyword>
<dbReference type="GO" id="GO:0009277">
    <property type="term" value="C:fungal-type cell wall"/>
    <property type="evidence" value="ECO:0007669"/>
    <property type="project" value="TreeGrafter"/>
</dbReference>
<evidence type="ECO:0000256" key="1">
    <source>
        <dbReference type="ARBA" id="ARBA00000382"/>
    </source>
</evidence>
<dbReference type="EC" id="3.2.1.39" evidence="3"/>
<comment type="catalytic activity">
    <reaction evidence="1">
        <text>Hydrolysis of (1-&gt;3)-beta-D-glucosidic linkages in (1-&gt;3)-beta-D-glucans.</text>
        <dbReference type="EC" id="3.2.1.39"/>
    </reaction>
</comment>
<dbReference type="AlphaFoldDB" id="A0A6A5SLW9"/>
<keyword evidence="5" id="KW-0378">Hydrolase</keyword>
<evidence type="ECO:0000313" key="11">
    <source>
        <dbReference type="Proteomes" id="UP000800038"/>
    </source>
</evidence>
<dbReference type="EMBL" id="ML976045">
    <property type="protein sequence ID" value="KAF1941621.1"/>
    <property type="molecule type" value="Genomic_DNA"/>
</dbReference>
<sequence length="480" mass="52536">MHLPPARGFSTFRVIYCSEVTAITYHNISQAGTYNRTVIVDPSTGICGHERVDYPSTGPLAPLFGEVSMHLRGPMTISQLAVYQLPAEVHTLRKRNTVPFYNSRRALKPQETTKMTHSTIPDWLSFFNKRTYNTTASCTPTTVTSTVTVTTDCSTASITEPVQNTTYVGPPLPCLPTPASTPSANSSSHSPNCTCENLPPIAESSDGQPFIIATPAPVLDASLVSKRDDAADWSRVAYYTSTAPAQATGISFLANLGDPQKSGTFDYAFGNSLSYVTPNGDTVASESLPFNGKIDTSEHEIIVFSDKECDADCPYWRPNATSHYGWSGSSKAFFIEFQMDHHNNTNTDQGLISDAPAYWFLNADIPRILQYGSDRNDIPCSCWSTGCGEFDAFEVLGTGEERAKSTLHRQGNLEGGDSNYFVRPIGQTMKFAVVWRYPDITVMVLDDGYVFGENLTDSQVQSLVAYDANSWVHSLFAIGN</sequence>
<organism evidence="10 11">
    <name type="scientific">Clathrospora elynae</name>
    <dbReference type="NCBI Taxonomy" id="706981"/>
    <lineage>
        <taxon>Eukaryota</taxon>
        <taxon>Fungi</taxon>
        <taxon>Dikarya</taxon>
        <taxon>Ascomycota</taxon>
        <taxon>Pezizomycotina</taxon>
        <taxon>Dothideomycetes</taxon>
        <taxon>Pleosporomycetidae</taxon>
        <taxon>Pleosporales</taxon>
        <taxon>Diademaceae</taxon>
        <taxon>Clathrospora</taxon>
    </lineage>
</organism>
<evidence type="ECO:0000256" key="3">
    <source>
        <dbReference type="ARBA" id="ARBA00012780"/>
    </source>
</evidence>
<accession>A0A6A5SLW9</accession>
<keyword evidence="4" id="KW-0732">Signal</keyword>
<dbReference type="GO" id="GO:0071555">
    <property type="term" value="P:cell wall organization"/>
    <property type="evidence" value="ECO:0007669"/>
    <property type="project" value="UniProtKB-KW"/>
</dbReference>
<evidence type="ECO:0000256" key="4">
    <source>
        <dbReference type="ARBA" id="ARBA00022729"/>
    </source>
</evidence>
<dbReference type="PANTHER" id="PTHR31737">
    <property type="entry name" value="PROTEIN TOS1"/>
    <property type="match status" value="1"/>
</dbReference>
<comment type="similarity">
    <text evidence="2">Belongs to the PGA52 family.</text>
</comment>
<evidence type="ECO:0000259" key="9">
    <source>
        <dbReference type="Pfam" id="PF10290"/>
    </source>
</evidence>
<feature type="domain" description="Cell wall protein YJL171C/Tos1 N-terminal" evidence="9">
    <location>
        <begin position="22"/>
        <end position="84"/>
    </location>
</feature>
<evidence type="ECO:0000256" key="5">
    <source>
        <dbReference type="ARBA" id="ARBA00022801"/>
    </source>
</evidence>
<name>A0A6A5SLW9_9PLEO</name>
<gene>
    <name evidence="10" type="ORF">EJ02DRAFT_512292</name>
</gene>
<evidence type="ECO:0000259" key="8">
    <source>
        <dbReference type="Pfam" id="PF10287"/>
    </source>
</evidence>
<protein>
    <recommendedName>
        <fullName evidence="3">glucan endo-1,3-beta-D-glucosidase</fullName>
        <ecNumber evidence="3">3.2.1.39</ecNumber>
    </recommendedName>
</protein>
<dbReference type="Pfam" id="PF10287">
    <property type="entry name" value="YJL171C_Tos1_C"/>
    <property type="match status" value="1"/>
</dbReference>
<dbReference type="Proteomes" id="UP000800038">
    <property type="component" value="Unassembled WGS sequence"/>
</dbReference>
<dbReference type="GO" id="GO:0042973">
    <property type="term" value="F:glucan endo-1,3-beta-D-glucosidase activity"/>
    <property type="evidence" value="ECO:0007669"/>
    <property type="project" value="UniProtKB-EC"/>
</dbReference>
<reference evidence="10" key="1">
    <citation type="journal article" date="2020" name="Stud. Mycol.">
        <title>101 Dothideomycetes genomes: a test case for predicting lifestyles and emergence of pathogens.</title>
        <authorList>
            <person name="Haridas S."/>
            <person name="Albert R."/>
            <person name="Binder M."/>
            <person name="Bloem J."/>
            <person name="Labutti K."/>
            <person name="Salamov A."/>
            <person name="Andreopoulos B."/>
            <person name="Baker S."/>
            <person name="Barry K."/>
            <person name="Bills G."/>
            <person name="Bluhm B."/>
            <person name="Cannon C."/>
            <person name="Castanera R."/>
            <person name="Culley D."/>
            <person name="Daum C."/>
            <person name="Ezra D."/>
            <person name="Gonzalez J."/>
            <person name="Henrissat B."/>
            <person name="Kuo A."/>
            <person name="Liang C."/>
            <person name="Lipzen A."/>
            <person name="Lutzoni F."/>
            <person name="Magnuson J."/>
            <person name="Mondo S."/>
            <person name="Nolan M."/>
            <person name="Ohm R."/>
            <person name="Pangilinan J."/>
            <person name="Park H.-J."/>
            <person name="Ramirez L."/>
            <person name="Alfaro M."/>
            <person name="Sun H."/>
            <person name="Tritt A."/>
            <person name="Yoshinaga Y."/>
            <person name="Zwiers L.-H."/>
            <person name="Turgeon B."/>
            <person name="Goodwin S."/>
            <person name="Spatafora J."/>
            <person name="Crous P."/>
            <person name="Grigoriev I."/>
        </authorList>
    </citation>
    <scope>NUCLEOTIDE SEQUENCE</scope>
    <source>
        <strain evidence="10">CBS 161.51</strain>
    </source>
</reference>
<dbReference type="InterPro" id="IPR018805">
    <property type="entry name" value="YJL171C/Tos1_C"/>
</dbReference>
<proteinExistence type="inferred from homology"/>
<evidence type="ECO:0000313" key="10">
    <source>
        <dbReference type="EMBL" id="KAF1941621.1"/>
    </source>
</evidence>
<keyword evidence="11" id="KW-1185">Reference proteome</keyword>